<sequence length="1010" mass="112898">MVILCGFALIRHFDMTSLLAPITIIGGSDNKPFHPPAATWFDEDLLHFVALEARPHNVCDGRSANNSERNDGVRRSPSGSSQDPYEVVQYQAYGIPKRDPANGNDSVSVMSGQLTESAIDAAENAAQSNLQALPMDISVRLALPLELATIETAITDGSVMTEDDDSTFATESTMTTLSRRIPILAKFSPKMKNGMIFLAMQYTTEIVRVAMVEGRRDKEVPKKSRRGSFYLMEELELPSDGDDRNVHWTIDLSVDPSPVVSKPEQTSSFKRSSRALFGTASKHEYGFVPGTTSIIGGGVLWLARGREENSYLDLIVITQTSTLVYNMDMVKGCLVMAQIFPHDLAASFWWEPLTRTLMIGSYRRISSQDSGIIDDGHGDDETQTSFTLEDLEVNRRSSSYPSLIMSMKVLFFSKDSPLVETFPPFSVGTIREVVASEEDKQHELLLSLETLHIAQSDRARQEHTSDNDAVLPSEISLLNMYGSVYCVELGSMGSGHGSIGLTKLDREAGCINVRHQKFDVLKGHRAATESISVGVIDNLLCVFSKSDETTIILDVSALFSDDQRVFRNGIELFEPTGDVSDISVHSKTLSFVPPSYFLDTNGQGYFYRVALSLHLVLQKIPLAECIIPFLMRRQMPRTIILTHIMERFSRLISLKDLSSLRNWIMVVVEQYSECEVARQVDFETAHLLPKSSLLSPDDNVDVDDTVEHLTMPVLTQTEILEIVLLPHAMSAVKKGDHDEVKFISSLATFYFVELEKRLVSSCVALRCLVVTLLWRTREYGELKAFLSAQETQWIIERRRSQLNLSTENRMFFDNPGSAAYAETLVMIAKDGYSDDSLHHQALSTARQLISHATIILLGCGATSRAVKCLLSVGHLNDAMNVTKKIRPNRNAEDLKLFKGIHWKDFFCVAISNARKMTSISDRCKTFFLLYCFLQQFDPSVFTLVSREVKIPPRGGTTNKTETKPFLTTLVVEQSILAHEFPSFPVDLFGGKDSQSCRKLRSMFGYDESCY</sequence>
<gene>
    <name evidence="2" type="ORF">ACHAXA_007077</name>
</gene>
<dbReference type="Proteomes" id="UP001530377">
    <property type="component" value="Unassembled WGS sequence"/>
</dbReference>
<keyword evidence="3" id="KW-1185">Reference proteome</keyword>
<evidence type="ECO:0000256" key="1">
    <source>
        <dbReference type="SAM" id="MobiDB-lite"/>
    </source>
</evidence>
<evidence type="ECO:0000313" key="2">
    <source>
        <dbReference type="EMBL" id="KAL3817487.1"/>
    </source>
</evidence>
<dbReference type="AlphaFoldDB" id="A0ABD3RZ61"/>
<accession>A0ABD3RZ61</accession>
<dbReference type="PANTHER" id="PTHR12897">
    <property type="entry name" value="COLON CANCER-ASSOCIATED PROTEIN MIC1"/>
    <property type="match status" value="1"/>
</dbReference>
<dbReference type="InterPro" id="IPR040371">
    <property type="entry name" value="RMC1"/>
</dbReference>
<dbReference type="PANTHER" id="PTHR12897:SF4">
    <property type="entry name" value="REGULATOR OF MON1-CCZ1 COMPLEX"/>
    <property type="match status" value="1"/>
</dbReference>
<organism evidence="2 3">
    <name type="scientific">Cyclostephanos tholiformis</name>
    <dbReference type="NCBI Taxonomy" id="382380"/>
    <lineage>
        <taxon>Eukaryota</taxon>
        <taxon>Sar</taxon>
        <taxon>Stramenopiles</taxon>
        <taxon>Ochrophyta</taxon>
        <taxon>Bacillariophyta</taxon>
        <taxon>Coscinodiscophyceae</taxon>
        <taxon>Thalassiosirophycidae</taxon>
        <taxon>Stephanodiscales</taxon>
        <taxon>Stephanodiscaceae</taxon>
        <taxon>Cyclostephanos</taxon>
    </lineage>
</organism>
<dbReference type="EMBL" id="JALLPB020000102">
    <property type="protein sequence ID" value="KAL3817487.1"/>
    <property type="molecule type" value="Genomic_DNA"/>
</dbReference>
<reference evidence="2 3" key="1">
    <citation type="submission" date="2024-10" db="EMBL/GenBank/DDBJ databases">
        <title>Updated reference genomes for cyclostephanoid diatoms.</title>
        <authorList>
            <person name="Roberts W.R."/>
            <person name="Alverson A.J."/>
        </authorList>
    </citation>
    <scope>NUCLEOTIDE SEQUENCE [LARGE SCALE GENOMIC DNA]</scope>
    <source>
        <strain evidence="2 3">AJA228-03</strain>
    </source>
</reference>
<protein>
    <submittedName>
        <fullName evidence="2">Uncharacterized protein</fullName>
    </submittedName>
</protein>
<evidence type="ECO:0000313" key="3">
    <source>
        <dbReference type="Proteomes" id="UP001530377"/>
    </source>
</evidence>
<feature type="region of interest" description="Disordered" evidence="1">
    <location>
        <begin position="59"/>
        <end position="83"/>
    </location>
</feature>
<name>A0ABD3RZ61_9STRA</name>
<comment type="caution">
    <text evidence="2">The sequence shown here is derived from an EMBL/GenBank/DDBJ whole genome shotgun (WGS) entry which is preliminary data.</text>
</comment>
<proteinExistence type="predicted"/>